<organism evidence="2 3">
    <name type="scientific">Natronoglycomyces albus</name>
    <dbReference type="NCBI Taxonomy" id="2811108"/>
    <lineage>
        <taxon>Bacteria</taxon>
        <taxon>Bacillati</taxon>
        <taxon>Actinomycetota</taxon>
        <taxon>Actinomycetes</taxon>
        <taxon>Glycomycetales</taxon>
        <taxon>Glycomycetaceae</taxon>
        <taxon>Natronoglycomyces</taxon>
    </lineage>
</organism>
<keyword evidence="1" id="KW-0472">Membrane</keyword>
<keyword evidence="1" id="KW-1133">Transmembrane helix</keyword>
<evidence type="ECO:0000256" key="1">
    <source>
        <dbReference type="SAM" id="Phobius"/>
    </source>
</evidence>
<evidence type="ECO:0000313" key="2">
    <source>
        <dbReference type="EMBL" id="QSB06509.1"/>
    </source>
</evidence>
<protein>
    <submittedName>
        <fullName evidence="2">Uncharacterized protein</fullName>
    </submittedName>
</protein>
<feature type="transmembrane region" description="Helical" evidence="1">
    <location>
        <begin position="60"/>
        <end position="81"/>
    </location>
</feature>
<dbReference type="InterPro" id="IPR051677">
    <property type="entry name" value="AfsR-DnrI-RedD_regulator"/>
</dbReference>
<name>A0A895XT69_9ACTN</name>
<accession>A0A895XT69</accession>
<evidence type="ECO:0000313" key="3">
    <source>
        <dbReference type="Proteomes" id="UP000662939"/>
    </source>
</evidence>
<dbReference type="Gene3D" id="1.10.10.10">
    <property type="entry name" value="Winged helix-like DNA-binding domain superfamily/Winged helix DNA-binding domain"/>
    <property type="match status" value="1"/>
</dbReference>
<dbReference type="Proteomes" id="UP000662939">
    <property type="component" value="Chromosome"/>
</dbReference>
<dbReference type="InterPro" id="IPR036388">
    <property type="entry name" value="WH-like_DNA-bd_sf"/>
</dbReference>
<keyword evidence="3" id="KW-1185">Reference proteome</keyword>
<sequence length="354" mass="38652">MMDSVPQPTQAGTRRHALLRFGLFLMLSSTLALIAAHASLGEGNTADERDAATAPMTHSSLALAWTTGLVLSCVIFGVFFASVRTYQLLVTDTRSGAAATMATARHTRSRSVEDHFSTWNAATVDLPAKWSPAKTACVPTPREPLNGRDVAPRKATIYLRLFGGVEVLADGEPVFLKQGRRAKALLAALAMAGQPASRQELFHIVLGDLTSKNKRNYFNTIADQTRVNLSQASGLDKSAFIVYDRAIDRYRLGDHVRTDLEDFENAEQEAALAEDGAEMAPLQRMLELHRGAFAPGVPGKKAAKLRDQYRIAALRAAQRLVHHYQEAGDMAQERHFRLIARALAQPPSQSHNGS</sequence>
<gene>
    <name evidence="2" type="ORF">JQS30_06290</name>
</gene>
<reference evidence="2" key="1">
    <citation type="submission" date="2021-02" db="EMBL/GenBank/DDBJ databases">
        <title>Natronoglycomyces albus gen. nov., sp. nov, a haloalkaliphilic actinobacterium from a soda solonchak soil.</title>
        <authorList>
            <person name="Sorokin D.Y."/>
            <person name="Khijniak T.V."/>
            <person name="Zakharycheva A.P."/>
            <person name="Boueva O.V."/>
            <person name="Ariskina E.V."/>
            <person name="Hahnke R.L."/>
            <person name="Bunk B."/>
            <person name="Sproer C."/>
            <person name="Schumann P."/>
            <person name="Evtushenko L.I."/>
            <person name="Kublanov I.V."/>
        </authorList>
    </citation>
    <scope>NUCLEOTIDE SEQUENCE</scope>
    <source>
        <strain evidence="2">DSM 106290</strain>
    </source>
</reference>
<feature type="transmembrane region" description="Helical" evidence="1">
    <location>
        <begin position="21"/>
        <end position="40"/>
    </location>
</feature>
<dbReference type="PANTHER" id="PTHR35807">
    <property type="entry name" value="TRANSCRIPTIONAL REGULATOR REDD-RELATED"/>
    <property type="match status" value="1"/>
</dbReference>
<dbReference type="EMBL" id="CP070496">
    <property type="protein sequence ID" value="QSB06509.1"/>
    <property type="molecule type" value="Genomic_DNA"/>
</dbReference>
<proteinExistence type="predicted"/>
<dbReference type="KEGG" id="nav:JQS30_06290"/>
<dbReference type="AlphaFoldDB" id="A0A895XT69"/>
<keyword evidence="1" id="KW-0812">Transmembrane</keyword>
<dbReference type="RefSeq" id="WP_213172520.1">
    <property type="nucleotide sequence ID" value="NZ_CP070496.1"/>
</dbReference>